<name>A0A9D2MW42_9FIRM</name>
<organism evidence="1 2">
    <name type="scientific">Candidatus Acutalibacter pullicola</name>
    <dbReference type="NCBI Taxonomy" id="2838417"/>
    <lineage>
        <taxon>Bacteria</taxon>
        <taxon>Bacillati</taxon>
        <taxon>Bacillota</taxon>
        <taxon>Clostridia</taxon>
        <taxon>Eubacteriales</taxon>
        <taxon>Acutalibacteraceae</taxon>
        <taxon>Acutalibacter</taxon>
    </lineage>
</organism>
<reference evidence="1" key="2">
    <citation type="submission" date="2021-04" db="EMBL/GenBank/DDBJ databases">
        <authorList>
            <person name="Gilroy R."/>
        </authorList>
    </citation>
    <scope>NUCLEOTIDE SEQUENCE</scope>
    <source>
        <strain evidence="1">CHK185-1770</strain>
    </source>
</reference>
<dbReference type="Proteomes" id="UP000826793">
    <property type="component" value="Unassembled WGS sequence"/>
</dbReference>
<comment type="caution">
    <text evidence="1">The sequence shown here is derived from an EMBL/GenBank/DDBJ whole genome shotgun (WGS) entry which is preliminary data.</text>
</comment>
<dbReference type="PANTHER" id="PTHR38440">
    <property type="entry name" value="UPF0398 PROTEIN YPSA"/>
    <property type="match status" value="1"/>
</dbReference>
<dbReference type="Pfam" id="PF06908">
    <property type="entry name" value="YpsA"/>
    <property type="match status" value="1"/>
</dbReference>
<dbReference type="EMBL" id="DWXG01000076">
    <property type="protein sequence ID" value="HJB98723.1"/>
    <property type="molecule type" value="Genomic_DNA"/>
</dbReference>
<evidence type="ECO:0000313" key="1">
    <source>
        <dbReference type="EMBL" id="HJB98723.1"/>
    </source>
</evidence>
<evidence type="ECO:0000313" key="2">
    <source>
        <dbReference type="Proteomes" id="UP000826793"/>
    </source>
</evidence>
<proteinExistence type="predicted"/>
<dbReference type="Gene3D" id="3.40.50.450">
    <property type="match status" value="1"/>
</dbReference>
<dbReference type="AlphaFoldDB" id="A0A9D2MW42"/>
<reference evidence="1" key="1">
    <citation type="journal article" date="2021" name="PeerJ">
        <title>Extensive microbial diversity within the chicken gut microbiome revealed by metagenomics and culture.</title>
        <authorList>
            <person name="Gilroy R."/>
            <person name="Ravi A."/>
            <person name="Getino M."/>
            <person name="Pursley I."/>
            <person name="Horton D.L."/>
            <person name="Alikhan N.F."/>
            <person name="Baker D."/>
            <person name="Gharbi K."/>
            <person name="Hall N."/>
            <person name="Watson M."/>
            <person name="Adriaenssens E.M."/>
            <person name="Foster-Nyarko E."/>
            <person name="Jarju S."/>
            <person name="Secka A."/>
            <person name="Antonio M."/>
            <person name="Oren A."/>
            <person name="Chaudhuri R.R."/>
            <person name="La Ragione R."/>
            <person name="Hildebrand F."/>
            <person name="Pallen M.J."/>
        </authorList>
    </citation>
    <scope>NUCLEOTIDE SEQUENCE</scope>
    <source>
        <strain evidence="1">CHK185-1770</strain>
    </source>
</reference>
<dbReference type="SUPFAM" id="SSF102405">
    <property type="entry name" value="MCP/YpsA-like"/>
    <property type="match status" value="1"/>
</dbReference>
<protein>
    <submittedName>
        <fullName evidence="1">DUF1273 domain-containing protein</fullName>
    </submittedName>
</protein>
<dbReference type="PANTHER" id="PTHR38440:SF1">
    <property type="entry name" value="UPF0398 PROTEIN SPR0331"/>
    <property type="match status" value="1"/>
</dbReference>
<dbReference type="InterPro" id="IPR010697">
    <property type="entry name" value="YspA"/>
</dbReference>
<sequence length="160" mass="18418">MERETSCCFTGHRNIPAQDGLWIRRRLREEILRLAEQGVHSFLAGGALGFDTMAAQEVLRMRAEYLPDLELVLVLPCVGQEEKWRQRDAAVYRALLRQADQVIYTGTQCQRGCMMRRNRYLVEHSAYCICYQVTQRGGTAYTVQYARNQGLQVSNLAEKL</sequence>
<accession>A0A9D2MW42</accession>
<gene>
    <name evidence="1" type="ORF">H9710_09120</name>
</gene>